<feature type="domain" description="PTS EIIB type-2" evidence="7">
    <location>
        <begin position="415"/>
        <end position="504"/>
    </location>
</feature>
<dbReference type="PROSITE" id="PS51372">
    <property type="entry name" value="PRD_2"/>
    <property type="match status" value="2"/>
</dbReference>
<dbReference type="eggNOG" id="COG3711">
    <property type="taxonomic scope" value="Bacteria"/>
</dbReference>
<accession>X4ZG91</accession>
<keyword evidence="4" id="KW-0010">Activator</keyword>
<dbReference type="InterPro" id="IPR036095">
    <property type="entry name" value="PTS_EIIB-like_sf"/>
</dbReference>
<evidence type="ECO:0000259" key="6">
    <source>
        <dbReference type="PROSITE" id="PS51094"/>
    </source>
</evidence>
<feature type="domain" description="PTS EIIA type-2" evidence="6">
    <location>
        <begin position="538"/>
        <end position="688"/>
    </location>
</feature>
<dbReference type="Gene3D" id="1.10.1790.10">
    <property type="entry name" value="PRD domain"/>
    <property type="match status" value="1"/>
</dbReference>
<dbReference type="Pfam" id="PF00359">
    <property type="entry name" value="PTS_EIIA_2"/>
    <property type="match status" value="1"/>
</dbReference>
<dbReference type="GO" id="GO:0009401">
    <property type="term" value="P:phosphoenolpyruvate-dependent sugar phosphotransferase system"/>
    <property type="evidence" value="ECO:0007669"/>
    <property type="project" value="InterPro"/>
</dbReference>
<keyword evidence="3" id="KW-0805">Transcription regulation</keyword>
<evidence type="ECO:0000256" key="1">
    <source>
        <dbReference type="ARBA" id="ARBA00022679"/>
    </source>
</evidence>
<dbReference type="PANTHER" id="PTHR30185:SF18">
    <property type="entry name" value="TRANSCRIPTIONAL REGULATOR MTLR"/>
    <property type="match status" value="1"/>
</dbReference>
<organism evidence="9 10">
    <name type="scientific">Paenibacillus sabinae T27</name>
    <dbReference type="NCBI Taxonomy" id="1268072"/>
    <lineage>
        <taxon>Bacteria</taxon>
        <taxon>Bacillati</taxon>
        <taxon>Bacillota</taxon>
        <taxon>Bacilli</taxon>
        <taxon>Bacillales</taxon>
        <taxon>Paenibacillaceae</taxon>
        <taxon>Paenibacillus</taxon>
    </lineage>
</organism>
<feature type="domain" description="PRD" evidence="8">
    <location>
        <begin position="188"/>
        <end position="302"/>
    </location>
</feature>
<evidence type="ECO:0000256" key="4">
    <source>
        <dbReference type="ARBA" id="ARBA00023159"/>
    </source>
</evidence>
<dbReference type="Gene3D" id="3.40.50.2300">
    <property type="match status" value="1"/>
</dbReference>
<dbReference type="eggNOG" id="COG1762">
    <property type="taxonomic scope" value="Bacteria"/>
</dbReference>
<dbReference type="CDD" id="cd05568">
    <property type="entry name" value="PTS_IIB_bgl_like"/>
    <property type="match status" value="1"/>
</dbReference>
<dbReference type="InterPro" id="IPR013011">
    <property type="entry name" value="PTS_EIIB_2"/>
</dbReference>
<dbReference type="OrthoDB" id="9776005at2"/>
<dbReference type="Proteomes" id="UP000019772">
    <property type="component" value="Chromosome"/>
</dbReference>
<protein>
    <submittedName>
        <fullName evidence="9">PTS modulated transcriptional regulator, MtlR family protein</fullName>
    </submittedName>
</protein>
<keyword evidence="1" id="KW-0808">Transferase</keyword>
<keyword evidence="2" id="KW-0677">Repeat</keyword>
<evidence type="ECO:0000256" key="3">
    <source>
        <dbReference type="ARBA" id="ARBA00023015"/>
    </source>
</evidence>
<dbReference type="SUPFAM" id="SSF63520">
    <property type="entry name" value="PTS-regulatory domain, PRD"/>
    <property type="match status" value="1"/>
</dbReference>
<dbReference type="InterPro" id="IPR002178">
    <property type="entry name" value="PTS_EIIA_type-2_dom"/>
</dbReference>
<gene>
    <name evidence="9" type="ORF">PSAB_07425</name>
</gene>
<evidence type="ECO:0000313" key="9">
    <source>
        <dbReference type="EMBL" id="AHV96417.1"/>
    </source>
</evidence>
<reference evidence="9 10" key="1">
    <citation type="journal article" date="2014" name="PLoS Genet.">
        <title>Comparative Genomic Analysis of N2-Fixing and Non-N2-Fixing Paenibacillus spp.: Organization, Evolution and Expression of the Nitrogen Fixation Genes.</title>
        <authorList>
            <person name="Xie J.B."/>
            <person name="Du Z."/>
            <person name="Bai L."/>
            <person name="Tian C."/>
            <person name="Zhang Y."/>
            <person name="Xie J.Y."/>
            <person name="Wang T."/>
            <person name="Liu X."/>
            <person name="Chen X."/>
            <person name="Cheng Q."/>
            <person name="Chen S."/>
            <person name="Li J."/>
        </authorList>
    </citation>
    <scope>NUCLEOTIDE SEQUENCE [LARGE SCALE GENOMIC DNA]</scope>
    <source>
        <strain evidence="9 10">T27</strain>
    </source>
</reference>
<dbReference type="GO" id="GO:0006355">
    <property type="term" value="P:regulation of DNA-templated transcription"/>
    <property type="evidence" value="ECO:0007669"/>
    <property type="project" value="InterPro"/>
</dbReference>
<dbReference type="KEGG" id="psab:PSAB_07425"/>
<name>X4ZG91_9BACL</name>
<dbReference type="InterPro" id="IPR036634">
    <property type="entry name" value="PRD_sf"/>
</dbReference>
<keyword evidence="10" id="KW-1185">Reference proteome</keyword>
<dbReference type="Gene3D" id="3.40.930.10">
    <property type="entry name" value="Mannitol-specific EII, Chain A"/>
    <property type="match status" value="1"/>
</dbReference>
<keyword evidence="5" id="KW-0804">Transcription</keyword>
<evidence type="ECO:0000259" key="8">
    <source>
        <dbReference type="PROSITE" id="PS51372"/>
    </source>
</evidence>
<dbReference type="STRING" id="1268072.PSAB_07425"/>
<dbReference type="PROSITE" id="PS51099">
    <property type="entry name" value="PTS_EIIB_TYPE_2"/>
    <property type="match status" value="1"/>
</dbReference>
<dbReference type="PROSITE" id="PS51094">
    <property type="entry name" value="PTS_EIIA_TYPE_2"/>
    <property type="match status" value="1"/>
</dbReference>
<sequence>MKSKMTARQRQMIMLLLDSSEEITAAEIAGNIGVSVRTVHREMEDTEQILHDFGLALSRKSGKGIQVNGAEKELERLRIFLQEEKPEAFSGEERQIFELCSLLEAKEPLKLFALSHTLKVTVATVSNDLDELEPWLRKFGLQLVRRRGYGVEITGSEADMRRALCRLAAEHLDQSDLVSRVPRTGGHIVFRKLLSAIGQIRLLAVESLLWDMEWSWTSELTENVYMELLLGLSVCVRRGEIGMVLRSPEEASSLRKSGYRNISGSEQFVNRLEEKLELKLPKTEILYIACLLDRAQESISSADFVYGDIALMDTVYRLTEQAVQRTGIPFQGDRILREGLLEHIELAMRRIREGTRIRNPLLGPIRKDYHYLFRIIRDSVEELGLDFPVPDEEIAFLVMHFGASAERLNQLSRKVRAILVCTSGLSSSRLLGERLRKEMPQLEIRGNASWYEAARMHKEDYDLIISTIDLPLEKDKYIKISPLLTAEEIDKLMRFIHNMTQREEDSGALPEQDQLTAAEAAEDRIRSYRGLLNEIEGLLESFRCCPLDNDGTDLPDTIRQMLDKLRGSGVTDAPEILVEKLLEREKMASQVIPDTGLALFHTRSSNVLKSSLTAYRLKEPLILNGNTEVGTILLMLAPRTLPKESLEVLSEISAMLLDTELVHLLEKGTESEIRTCLSAGLLHFFENKR</sequence>
<dbReference type="HOGENOM" id="CLU_013442_2_0_9"/>
<dbReference type="Pfam" id="PF08279">
    <property type="entry name" value="HTH_11"/>
    <property type="match status" value="1"/>
</dbReference>
<dbReference type="InterPro" id="IPR011608">
    <property type="entry name" value="PRD"/>
</dbReference>
<dbReference type="GO" id="GO:0008982">
    <property type="term" value="F:protein-N(PI)-phosphohistidine-sugar phosphotransferase activity"/>
    <property type="evidence" value="ECO:0007669"/>
    <property type="project" value="InterPro"/>
</dbReference>
<proteinExistence type="predicted"/>
<dbReference type="SUPFAM" id="SSF52794">
    <property type="entry name" value="PTS system IIB component-like"/>
    <property type="match status" value="1"/>
</dbReference>
<dbReference type="InterPro" id="IPR016152">
    <property type="entry name" value="PTrfase/Anion_transptr"/>
</dbReference>
<evidence type="ECO:0000256" key="2">
    <source>
        <dbReference type="ARBA" id="ARBA00022737"/>
    </source>
</evidence>
<dbReference type="RefSeq" id="WP_051529740.1">
    <property type="nucleotide sequence ID" value="NZ_CP004078.1"/>
</dbReference>
<dbReference type="PATRIC" id="fig|1268072.3.peg.1545"/>
<dbReference type="InterPro" id="IPR050661">
    <property type="entry name" value="BglG_antiterminators"/>
</dbReference>
<dbReference type="SUPFAM" id="SSF55804">
    <property type="entry name" value="Phoshotransferase/anion transport protein"/>
    <property type="match status" value="1"/>
</dbReference>
<dbReference type="InterPro" id="IPR036388">
    <property type="entry name" value="WH-like_DNA-bd_sf"/>
</dbReference>
<dbReference type="Pfam" id="PF05043">
    <property type="entry name" value="Mga"/>
    <property type="match status" value="1"/>
</dbReference>
<dbReference type="EMBL" id="CP004078">
    <property type="protein sequence ID" value="AHV96417.1"/>
    <property type="molecule type" value="Genomic_DNA"/>
</dbReference>
<dbReference type="Gene3D" id="1.10.10.10">
    <property type="entry name" value="Winged helix-like DNA-binding domain superfamily/Winged helix DNA-binding domain"/>
    <property type="match status" value="1"/>
</dbReference>
<evidence type="ECO:0000256" key="5">
    <source>
        <dbReference type="ARBA" id="ARBA00023163"/>
    </source>
</evidence>
<dbReference type="InterPro" id="IPR013196">
    <property type="entry name" value="HTH_11"/>
</dbReference>
<dbReference type="Pfam" id="PF02302">
    <property type="entry name" value="PTS_IIB"/>
    <property type="match status" value="1"/>
</dbReference>
<evidence type="ECO:0000259" key="7">
    <source>
        <dbReference type="PROSITE" id="PS51099"/>
    </source>
</evidence>
<evidence type="ECO:0000313" key="10">
    <source>
        <dbReference type="Proteomes" id="UP000019772"/>
    </source>
</evidence>
<dbReference type="InterPro" id="IPR003501">
    <property type="entry name" value="PTS_EIIB_2/3"/>
</dbReference>
<dbReference type="Pfam" id="PF00874">
    <property type="entry name" value="PRD"/>
    <property type="match status" value="1"/>
</dbReference>
<feature type="domain" description="PRD" evidence="8">
    <location>
        <begin position="306"/>
        <end position="411"/>
    </location>
</feature>
<dbReference type="PANTHER" id="PTHR30185">
    <property type="entry name" value="CRYPTIC BETA-GLUCOSIDE BGL OPERON ANTITERMINATOR"/>
    <property type="match status" value="1"/>
</dbReference>
<dbReference type="AlphaFoldDB" id="X4ZG91"/>
<dbReference type="InterPro" id="IPR007737">
    <property type="entry name" value="Mga_HTH"/>
</dbReference>